<feature type="domain" description="Dicarboxylate carrier MatC N-terminal" evidence="2">
    <location>
        <begin position="1"/>
        <end position="147"/>
    </location>
</feature>
<feature type="transmembrane region" description="Helical" evidence="1">
    <location>
        <begin position="90"/>
        <end position="118"/>
    </location>
</feature>
<keyword evidence="1" id="KW-1133">Transmembrane helix</keyword>
<feature type="transmembrane region" description="Helical" evidence="1">
    <location>
        <begin position="46"/>
        <end position="69"/>
    </location>
</feature>
<dbReference type="AlphaFoldDB" id="A8MEN6"/>
<dbReference type="InterPro" id="IPR009827">
    <property type="entry name" value="MatC_N"/>
</dbReference>
<evidence type="ECO:0000313" key="4">
    <source>
        <dbReference type="Proteomes" id="UP000000269"/>
    </source>
</evidence>
<feature type="transmembrane region" description="Helical" evidence="1">
    <location>
        <begin position="171"/>
        <end position="194"/>
    </location>
</feature>
<feature type="transmembrane region" description="Helical" evidence="1">
    <location>
        <begin position="239"/>
        <end position="255"/>
    </location>
</feature>
<dbReference type="EMBL" id="CP000853">
    <property type="protein sequence ID" value="ABW18365.1"/>
    <property type="molecule type" value="Genomic_DNA"/>
</dbReference>
<evidence type="ECO:0000259" key="2">
    <source>
        <dbReference type="Pfam" id="PF07158"/>
    </source>
</evidence>
<feature type="transmembrane region" description="Helical" evidence="1">
    <location>
        <begin position="214"/>
        <end position="234"/>
    </location>
</feature>
<keyword evidence="1" id="KW-0472">Membrane</keyword>
<feature type="transmembrane region" description="Helical" evidence="1">
    <location>
        <begin position="304"/>
        <end position="330"/>
    </location>
</feature>
<dbReference type="Pfam" id="PF07158">
    <property type="entry name" value="MatC_N"/>
    <property type="match status" value="1"/>
</dbReference>
<dbReference type="RefSeq" id="WP_012158677.1">
    <property type="nucleotide sequence ID" value="NC_009922.1"/>
</dbReference>
<evidence type="ECO:0000313" key="3">
    <source>
        <dbReference type="EMBL" id="ABW18365.1"/>
    </source>
</evidence>
<sequence length="418" mass="43597">MGTDVIALIIFVTVVIIAFFKKMNVGLLSIAVAVVLGRFFNIEDKVIISGFSTSLFTTLVGITFLFTIVNSTGALELGAKKIVSLVGKKIWLIPIFVYMAGFIIAAVGPGAIPALAIIPPIAVTLALQVGYHPVMLSLIGVTGLMAGRMTPITPEGTLISGILTAQGLDDVIVSVLISNIIMTVTFSCIVYIVYKGYRVKQNGEGLKLSDTPKFTAHQLISLSGILVMLLLIIFVKMNVGLAAFLVATTLIFFKIGDESVSLKNIPWGTVMLVLGVGVLMNIVDLVGGIDLLSSVLSSIMRPRTAAPIMGITAGLLSWVSSALGVVYPTLIPTVGGIVESVGGVTVTELVAAIAAGGSCAGISPASTGGALILAALASNKENFTKEEEGKVFVSLFLWAVFALILIATLAFLGVFGMF</sequence>
<protein>
    <submittedName>
        <fullName evidence="3">Dicarboxylate carrier MatC domain protein</fullName>
    </submittedName>
</protein>
<dbReference type="KEGG" id="aoe:Clos_0814"/>
<dbReference type="OrthoDB" id="2814158at2"/>
<proteinExistence type="predicted"/>
<dbReference type="HOGENOM" id="CLU_052316_0_0_9"/>
<keyword evidence="1" id="KW-0812">Transmembrane</keyword>
<gene>
    <name evidence="3" type="ordered locus">Clos_0814</name>
</gene>
<feature type="transmembrane region" description="Helical" evidence="1">
    <location>
        <begin position="391"/>
        <end position="415"/>
    </location>
</feature>
<dbReference type="STRING" id="350688.Clos_0814"/>
<feature type="transmembrane region" description="Helical" evidence="1">
    <location>
        <begin position="350"/>
        <end position="379"/>
    </location>
</feature>
<dbReference type="eggNOG" id="COG1055">
    <property type="taxonomic scope" value="Bacteria"/>
</dbReference>
<feature type="transmembrane region" description="Helical" evidence="1">
    <location>
        <begin position="267"/>
        <end position="292"/>
    </location>
</feature>
<accession>A8MEN6</accession>
<evidence type="ECO:0000256" key="1">
    <source>
        <dbReference type="SAM" id="Phobius"/>
    </source>
</evidence>
<keyword evidence="4" id="KW-1185">Reference proteome</keyword>
<dbReference type="Proteomes" id="UP000000269">
    <property type="component" value="Chromosome"/>
</dbReference>
<reference evidence="4" key="1">
    <citation type="submission" date="2007-10" db="EMBL/GenBank/DDBJ databases">
        <title>Complete genome of Alkaliphilus oremlandii OhILAs.</title>
        <authorList>
            <person name="Copeland A."/>
            <person name="Lucas S."/>
            <person name="Lapidus A."/>
            <person name="Barry K."/>
            <person name="Detter J.C."/>
            <person name="Glavina del Rio T."/>
            <person name="Hammon N."/>
            <person name="Israni S."/>
            <person name="Dalin E."/>
            <person name="Tice H."/>
            <person name="Pitluck S."/>
            <person name="Chain P."/>
            <person name="Malfatti S."/>
            <person name="Shin M."/>
            <person name="Vergez L."/>
            <person name="Schmutz J."/>
            <person name="Larimer F."/>
            <person name="Land M."/>
            <person name="Hauser L."/>
            <person name="Kyrpides N."/>
            <person name="Mikhailova N."/>
            <person name="Stolz J.F."/>
            <person name="Dawson A."/>
            <person name="Fisher E."/>
            <person name="Crable B."/>
            <person name="Perera E."/>
            <person name="Lisak J."/>
            <person name="Ranganathan M."/>
            <person name="Basu P."/>
            <person name="Richardson P."/>
        </authorList>
    </citation>
    <scope>NUCLEOTIDE SEQUENCE [LARGE SCALE GENOMIC DNA]</scope>
    <source>
        <strain evidence="4">OhILAs</strain>
    </source>
</reference>
<feature type="transmembrane region" description="Helical" evidence="1">
    <location>
        <begin position="7"/>
        <end position="40"/>
    </location>
</feature>
<name>A8MEN6_ALKOO</name>
<organism evidence="3 4">
    <name type="scientific">Alkaliphilus oremlandii (strain OhILAs)</name>
    <name type="common">Clostridium oremlandii (strain OhILAs)</name>
    <dbReference type="NCBI Taxonomy" id="350688"/>
    <lineage>
        <taxon>Bacteria</taxon>
        <taxon>Bacillati</taxon>
        <taxon>Bacillota</taxon>
        <taxon>Clostridia</taxon>
        <taxon>Peptostreptococcales</taxon>
        <taxon>Natronincolaceae</taxon>
        <taxon>Alkaliphilus</taxon>
    </lineage>
</organism>